<accession>A0A5C8HSM7</accession>
<dbReference type="InterPro" id="IPR011251">
    <property type="entry name" value="Luciferase-like_dom"/>
</dbReference>
<dbReference type="Proteomes" id="UP000321949">
    <property type="component" value="Unassembled WGS sequence"/>
</dbReference>
<dbReference type="GO" id="GO:0005829">
    <property type="term" value="C:cytosol"/>
    <property type="evidence" value="ECO:0007669"/>
    <property type="project" value="TreeGrafter"/>
</dbReference>
<comment type="caution">
    <text evidence="3">The sequence shown here is derived from an EMBL/GenBank/DDBJ whole genome shotgun (WGS) entry which is preliminary data.</text>
</comment>
<dbReference type="Gene3D" id="3.20.20.30">
    <property type="entry name" value="Luciferase-like domain"/>
    <property type="match status" value="1"/>
</dbReference>
<comment type="similarity">
    <text evidence="1">To bacterial alkanal monooxygenase alpha and beta chains.</text>
</comment>
<name>A0A5C8HSM7_9MICO</name>
<keyword evidence="4" id="KW-1185">Reference proteome</keyword>
<protein>
    <submittedName>
        <fullName evidence="3">LLM class flavin-dependent oxidoreductase</fullName>
    </submittedName>
</protein>
<dbReference type="EMBL" id="VRSX01000006">
    <property type="protein sequence ID" value="TXK08954.1"/>
    <property type="molecule type" value="Genomic_DNA"/>
</dbReference>
<evidence type="ECO:0000259" key="2">
    <source>
        <dbReference type="Pfam" id="PF00296"/>
    </source>
</evidence>
<reference evidence="3 4" key="1">
    <citation type="submission" date="2019-08" db="EMBL/GenBank/DDBJ databases">
        <authorList>
            <person name="Dong K."/>
        </authorList>
    </citation>
    <scope>NUCLEOTIDE SEQUENCE [LARGE SCALE GENOMIC DNA]</scope>
    <source>
        <strain evidence="3 4">K-1</strain>
    </source>
</reference>
<proteinExistence type="predicted"/>
<evidence type="ECO:0000313" key="3">
    <source>
        <dbReference type="EMBL" id="TXK08954.1"/>
    </source>
</evidence>
<dbReference type="SUPFAM" id="SSF51679">
    <property type="entry name" value="Bacterial luciferase-like"/>
    <property type="match status" value="1"/>
</dbReference>
<dbReference type="AlphaFoldDB" id="A0A5C8HSM7"/>
<dbReference type="InterPro" id="IPR050766">
    <property type="entry name" value="Bact_Lucif_Oxidored"/>
</dbReference>
<evidence type="ECO:0000256" key="1">
    <source>
        <dbReference type="ARBA" id="ARBA00007789"/>
    </source>
</evidence>
<dbReference type="NCBIfam" id="TIGR03558">
    <property type="entry name" value="oxido_grp_1"/>
    <property type="match status" value="1"/>
</dbReference>
<dbReference type="InterPro" id="IPR019949">
    <property type="entry name" value="CmoO-like"/>
</dbReference>
<dbReference type="InterPro" id="IPR036661">
    <property type="entry name" value="Luciferase-like_sf"/>
</dbReference>
<dbReference type="GO" id="GO:0016705">
    <property type="term" value="F:oxidoreductase activity, acting on paired donors, with incorporation or reduction of molecular oxygen"/>
    <property type="evidence" value="ECO:0007669"/>
    <property type="project" value="InterPro"/>
</dbReference>
<dbReference type="OrthoDB" id="9780518at2"/>
<organism evidence="3 4">
    <name type="scientific">Microbacterium saccharophilum</name>
    <dbReference type="NCBI Taxonomy" id="1213358"/>
    <lineage>
        <taxon>Bacteria</taxon>
        <taxon>Bacillati</taxon>
        <taxon>Actinomycetota</taxon>
        <taxon>Actinomycetes</taxon>
        <taxon>Micrococcales</taxon>
        <taxon>Microbacteriaceae</taxon>
        <taxon>Microbacterium</taxon>
    </lineage>
</organism>
<feature type="domain" description="Luciferase-like" evidence="2">
    <location>
        <begin position="10"/>
        <end position="313"/>
    </location>
</feature>
<evidence type="ECO:0000313" key="4">
    <source>
        <dbReference type="Proteomes" id="UP000321949"/>
    </source>
</evidence>
<dbReference type="RefSeq" id="WP_147050250.1">
    <property type="nucleotide sequence ID" value="NZ_BKAH01000006.1"/>
</dbReference>
<dbReference type="PANTHER" id="PTHR30137">
    <property type="entry name" value="LUCIFERASE-LIKE MONOOXYGENASE"/>
    <property type="match status" value="1"/>
</dbReference>
<gene>
    <name evidence="3" type="ORF">FVP74_12840</name>
</gene>
<sequence length="344" mass="36170">MTPALSVLDLVPVRTGQTSAQAVTASLSLVQRAEELGYRRYWFAEHHNMPAVASTTPPVLIAAAAARTSTIRVGSGGVMLPNHSPLVVSEQFAALEAIAPGRIDLGIGRAPGSDPVITQLLRMSGTTSDVERFPEHVRDIVGLVSGDGATLRFTSGGTYDVHATPAATTTPEVWLLGSSDYSAQLAAAQGLPYVFANHFSGEGLERALDLYRSQFQPSATLAAPRTFLTANVVAAATAAEAEERMLPQARMMARLRGNRPLVALETVEQAAAAEAADGLAAPVLEALRRRWFVGTGPDVRTALAEFAARWGVDEVMISPVAGAYDAEPMESAAGRIQTLEAVAG</sequence>
<dbReference type="Pfam" id="PF00296">
    <property type="entry name" value="Bac_luciferase"/>
    <property type="match status" value="1"/>
</dbReference>
<dbReference type="PANTHER" id="PTHR30137:SF6">
    <property type="entry name" value="LUCIFERASE-LIKE MONOOXYGENASE"/>
    <property type="match status" value="1"/>
</dbReference>